<reference evidence="7" key="1">
    <citation type="submission" date="2025-08" db="UniProtKB">
        <authorList>
            <consortium name="Ensembl"/>
        </authorList>
    </citation>
    <scope>IDENTIFICATION</scope>
</reference>
<dbReference type="Ensembl" id="ENSFTIT00000010958.1">
    <property type="protein sequence ID" value="ENSFTIP00000010498.1"/>
    <property type="gene ID" value="ENSFTIG00000007042.1"/>
</dbReference>
<dbReference type="PANTHER" id="PTHR12606">
    <property type="entry name" value="SENTRIN/SUMO-SPECIFIC PROTEASE"/>
    <property type="match status" value="1"/>
</dbReference>
<comment type="similarity">
    <text evidence="1">Belongs to the peptidase C48 family.</text>
</comment>
<dbReference type="GO" id="GO:0060255">
    <property type="term" value="P:regulation of macromolecule metabolic process"/>
    <property type="evidence" value="ECO:0007669"/>
    <property type="project" value="UniProtKB-ARBA"/>
</dbReference>
<dbReference type="GO" id="GO:0005634">
    <property type="term" value="C:nucleus"/>
    <property type="evidence" value="ECO:0007669"/>
    <property type="project" value="TreeGrafter"/>
</dbReference>
<evidence type="ECO:0000259" key="6">
    <source>
        <dbReference type="PROSITE" id="PS50600"/>
    </source>
</evidence>
<protein>
    <submittedName>
        <fullName evidence="7">SUMO specific peptidase 2</fullName>
    </submittedName>
</protein>
<dbReference type="PANTHER" id="PTHR12606:SF11">
    <property type="entry name" value="SENTRIN-SPECIFIC PROTEASE 2"/>
    <property type="match status" value="1"/>
</dbReference>
<feature type="region of interest" description="Disordered" evidence="5">
    <location>
        <begin position="121"/>
        <end position="150"/>
    </location>
</feature>
<evidence type="ECO:0000256" key="3">
    <source>
        <dbReference type="ARBA" id="ARBA00022801"/>
    </source>
</evidence>
<dbReference type="OMA" id="PCGTNAC"/>
<dbReference type="AlphaFoldDB" id="A0A8C4UB08"/>
<dbReference type="OrthoDB" id="1939479at2759"/>
<dbReference type="PROSITE" id="PS50600">
    <property type="entry name" value="ULP_PROTEASE"/>
    <property type="match status" value="1"/>
</dbReference>
<feature type="region of interest" description="Disordered" evidence="5">
    <location>
        <begin position="323"/>
        <end position="351"/>
    </location>
</feature>
<proteinExistence type="inferred from homology"/>
<feature type="domain" description="Ubiquitin-like protease family profile" evidence="6">
    <location>
        <begin position="483"/>
        <end position="647"/>
    </location>
</feature>
<dbReference type="GO" id="GO:0016929">
    <property type="term" value="F:deSUMOylase activity"/>
    <property type="evidence" value="ECO:0007669"/>
    <property type="project" value="TreeGrafter"/>
</dbReference>
<feature type="compositionally biased region" description="Polar residues" evidence="5">
    <location>
        <begin position="328"/>
        <end position="348"/>
    </location>
</feature>
<evidence type="ECO:0000256" key="1">
    <source>
        <dbReference type="ARBA" id="ARBA00005234"/>
    </source>
</evidence>
<accession>A0A8C4UB08</accession>
<dbReference type="SUPFAM" id="SSF54001">
    <property type="entry name" value="Cysteine proteinases"/>
    <property type="match status" value="1"/>
</dbReference>
<organism evidence="7 8">
    <name type="scientific">Falco tinnunculus</name>
    <name type="common">Common kestrel</name>
    <dbReference type="NCBI Taxonomy" id="100819"/>
    <lineage>
        <taxon>Eukaryota</taxon>
        <taxon>Metazoa</taxon>
        <taxon>Chordata</taxon>
        <taxon>Craniata</taxon>
        <taxon>Vertebrata</taxon>
        <taxon>Euteleostomi</taxon>
        <taxon>Archelosauria</taxon>
        <taxon>Archosauria</taxon>
        <taxon>Dinosauria</taxon>
        <taxon>Saurischia</taxon>
        <taxon>Theropoda</taxon>
        <taxon>Coelurosauria</taxon>
        <taxon>Aves</taxon>
        <taxon>Neognathae</taxon>
        <taxon>Neoaves</taxon>
        <taxon>Telluraves</taxon>
        <taxon>Australaves</taxon>
        <taxon>Falconiformes</taxon>
        <taxon>Falconidae</taxon>
        <taxon>Falco</taxon>
    </lineage>
</organism>
<keyword evidence="2" id="KW-0645">Protease</keyword>
<keyword evidence="4" id="KW-0788">Thiol protease</keyword>
<evidence type="ECO:0000313" key="7">
    <source>
        <dbReference type="Ensembl" id="ENSFTIP00000010498.1"/>
    </source>
</evidence>
<keyword evidence="8" id="KW-1185">Reference proteome</keyword>
<evidence type="ECO:0000256" key="5">
    <source>
        <dbReference type="SAM" id="MobiDB-lite"/>
    </source>
</evidence>
<evidence type="ECO:0000256" key="4">
    <source>
        <dbReference type="ARBA" id="ARBA00022807"/>
    </source>
</evidence>
<dbReference type="GO" id="GO:0080090">
    <property type="term" value="P:regulation of primary metabolic process"/>
    <property type="evidence" value="ECO:0007669"/>
    <property type="project" value="UniProtKB-ARBA"/>
</dbReference>
<dbReference type="Gene3D" id="3.40.395.10">
    <property type="entry name" value="Adenoviral Proteinase, Chain A"/>
    <property type="match status" value="1"/>
</dbReference>
<evidence type="ECO:0000313" key="8">
    <source>
        <dbReference type="Proteomes" id="UP000694562"/>
    </source>
</evidence>
<sequence>MTGWAGRQRMSWARIGQDGLGGRGWGGLGRAGAGLRLGHKYGGAPSPPSGSGKGATVMRKRLNPPTPPFPAPWAVGANGRAVLRARAGGRCAAWAHFRRGRPGPMYQWLLGALGALLAAARRPAPPPAPPPRKRPPPSVQLPAEDRDKVQAKRRKLGYGTSEPKENIEEVFAAVKLPAEATSECQKASVSNAAPITESAEETQPASSDPSSERRAGSALETEMLEIDKMPCGTNACLNKETLSLSYKTIPHLSPSRNGKHHVKPTPGDILTLRPPIRECAVPESTTSEGSKMGRLFCTAEEGVQRGEKEKYKQLLQLVKEKYPRRHSTPQPTSNRNVQAYSKEPVTTESHLEEQKYGNIYPCVTLMTGIKQGVVCSPQWSQGSDTIRYYTAAENFHEQGRPVKQAVVVKQYGTEISKEALFQLHLSPVPSRTSSALGAEEKKLPSSEKTVEHFSALTEAMEREVMAAFGKGLPDEIMSSAFKLKVTREDIHTLKNLHWLNDEVINFYMTLLMERNKKEGYPAVHAFSTFFYPKLISGGYKAVRRWTRAVDLFKQDLILVPIHLRVHWALVVIDVRKKTIRYFDSMAQKGDTICERLFQYLQEESREKRNLELTFSEWTLYSMGSHEIPQQLNGSDCGVFMCQYADCISRDKPITFTQDNMPYFRKKMVWEIIHQQLI</sequence>
<feature type="region of interest" description="Disordered" evidence="5">
    <location>
        <begin position="185"/>
        <end position="217"/>
    </location>
</feature>
<evidence type="ECO:0000256" key="2">
    <source>
        <dbReference type="ARBA" id="ARBA00022670"/>
    </source>
</evidence>
<dbReference type="InterPro" id="IPR003653">
    <property type="entry name" value="Peptidase_C48_C"/>
</dbReference>
<dbReference type="GO" id="GO:0006508">
    <property type="term" value="P:proteolysis"/>
    <property type="evidence" value="ECO:0007669"/>
    <property type="project" value="UniProtKB-KW"/>
</dbReference>
<dbReference type="InterPro" id="IPR038765">
    <property type="entry name" value="Papain-like_cys_pep_sf"/>
</dbReference>
<dbReference type="Pfam" id="PF02902">
    <property type="entry name" value="Peptidase_C48"/>
    <property type="match status" value="1"/>
</dbReference>
<dbReference type="GO" id="GO:0016926">
    <property type="term" value="P:protein desumoylation"/>
    <property type="evidence" value="ECO:0007669"/>
    <property type="project" value="TreeGrafter"/>
</dbReference>
<reference evidence="7" key="2">
    <citation type="submission" date="2025-09" db="UniProtKB">
        <authorList>
            <consortium name="Ensembl"/>
        </authorList>
    </citation>
    <scope>IDENTIFICATION</scope>
</reference>
<dbReference type="Proteomes" id="UP000694562">
    <property type="component" value="Unplaced"/>
</dbReference>
<name>A0A8C4UB08_FALTI</name>
<dbReference type="FunFam" id="3.40.395.10:FF:000001">
    <property type="entry name" value="Sentrin-specific protease 1"/>
    <property type="match status" value="1"/>
</dbReference>
<keyword evidence="3" id="KW-0378">Hydrolase</keyword>